<dbReference type="Proteomes" id="UP000285060">
    <property type="component" value="Unassembled WGS sequence"/>
</dbReference>
<dbReference type="PROSITE" id="PS50016">
    <property type="entry name" value="ZF_PHD_2"/>
    <property type="match status" value="1"/>
</dbReference>
<dbReference type="EMBL" id="QUSY01001566">
    <property type="protein sequence ID" value="RHY24528.1"/>
    <property type="molecule type" value="Genomic_DNA"/>
</dbReference>
<dbReference type="InterPro" id="IPR013083">
    <property type="entry name" value="Znf_RING/FYVE/PHD"/>
</dbReference>
<feature type="region of interest" description="Disordered" evidence="5">
    <location>
        <begin position="309"/>
        <end position="328"/>
    </location>
</feature>
<evidence type="ECO:0000256" key="4">
    <source>
        <dbReference type="PROSITE-ProRule" id="PRU00146"/>
    </source>
</evidence>
<dbReference type="Pfam" id="PF13832">
    <property type="entry name" value="zf-HC5HC2H_2"/>
    <property type="match status" value="1"/>
</dbReference>
<dbReference type="Pfam" id="PF13771">
    <property type="entry name" value="zf-HC5HC2H"/>
    <property type="match status" value="1"/>
</dbReference>
<evidence type="ECO:0000259" key="6">
    <source>
        <dbReference type="PROSITE" id="PS50016"/>
    </source>
</evidence>
<dbReference type="InterPro" id="IPR034732">
    <property type="entry name" value="EPHD"/>
</dbReference>
<dbReference type="PANTHER" id="PTHR13793:SF107">
    <property type="entry name" value="BROMODOMAIN-CONTAINING PROTEIN HOMOLOG"/>
    <property type="match status" value="1"/>
</dbReference>
<evidence type="ECO:0000259" key="7">
    <source>
        <dbReference type="PROSITE" id="PS51805"/>
    </source>
</evidence>
<dbReference type="InterPro" id="IPR019787">
    <property type="entry name" value="Znf_PHD-finger"/>
</dbReference>
<sequence length="1054" mass="116556">MCHLVCVRWLPELKQVPSELHPTASVVDADLLYGTRKSLKCHICQKRNGCLQCMVKRCTKAFHAVCALRAPETKVYTGITEANHLACICDAHFAEVRATFRSIKDEYWDQPYIGEEVDDVIDDGDASDTGQSRPPTPLNAPPSSMLTQPPLPTMLAPVAHFVKPPTPNKVGRPRKNPLPSQDPSAPKPMLPPPPGSTQAPLPFLPAPMMSTVGRPRPLTPQTYPSPHPPHSMTVSSKPSDVAVCTWCMQPMLSSMLQVHQQSMCQSQPSQRNSTSKDSNLPKKTRGRPPGPTSKTNKDRLLLQPQEALAKKADGPSGPKTGMKLQPSPLIASAGPFPRPMMTMQPRPMASHPMATIPRPPDGHPTPPPQPVKDILMENALGLLRLNSVDPLFASWPSMLGGGLLQSRDFWTQVLQAFFSKPGLTPPKWNPITQWLAGVSCQAFLQPLKPPTKCSDVTTFTQISSEWLAATDVRHTCDAMLQSHGVRCAQPLTPFTHIKSLTRESETSGILEVVLASHNRPLLHCRFAVVCAVHAPTNSDAPNVVWSRFRPNNALVSMPNDAESTILSSTTAPAVSPQQPPHKELPIWIALLSSEETTDVTVSDMYDSAAVHVTNAPVKDDMALESMLCWDLLQEQLKVNRMRMQSLWRKANAASASDATAAAKHVESLYEEYNWWKSVCTSMMKGTNDMPFLDDPDGNLTGDLQSFEDGTCVVCMDGYSEDSNPIIFCDKCDVAVHQRCYGVATIPKSDFYCDKCSAKGPVVPQCALCPHPHGALKQTVEGLWVHVFCALWCPTTFLVKVPRMLFQLTPDLSKVRYATTSIDELGSTTALADGYMLPAHIPSEARTATAAGGLAVSPPPVHPYVHLYCARAFQQSIQKTSKQGRRVRMFINLSKQREKAKKRLFVQSDSRAFDKVMEFLHVKAPTKIMKEFYHSVTNTRLADVPKRKLPDELVMPSKVARTESPTPTKAALLTEAPSRSKMQKRHQHEATRQRYRRFLEDSRDDAEEESDEENVQDYLARMATFWSQPVEGEDHPSMDDVMAALYPHHLAADAL</sequence>
<protein>
    <recommendedName>
        <fullName evidence="10">PHD-type domain-containing protein</fullName>
    </recommendedName>
</protein>
<proteinExistence type="predicted"/>
<dbReference type="CDD" id="cd15571">
    <property type="entry name" value="ePHD"/>
    <property type="match status" value="1"/>
</dbReference>
<dbReference type="InterPro" id="IPR019786">
    <property type="entry name" value="Zinc_finger_PHD-type_CS"/>
</dbReference>
<evidence type="ECO:0000256" key="2">
    <source>
        <dbReference type="ARBA" id="ARBA00022771"/>
    </source>
</evidence>
<name>A0A3R6YYM7_9STRA</name>
<dbReference type="PROSITE" id="PS01359">
    <property type="entry name" value="ZF_PHD_1"/>
    <property type="match status" value="1"/>
</dbReference>
<feature type="compositionally biased region" description="Pro residues" evidence="5">
    <location>
        <begin position="185"/>
        <end position="195"/>
    </location>
</feature>
<dbReference type="InterPro" id="IPR001965">
    <property type="entry name" value="Znf_PHD"/>
</dbReference>
<evidence type="ECO:0000313" key="8">
    <source>
        <dbReference type="EMBL" id="RHY24528.1"/>
    </source>
</evidence>
<keyword evidence="9" id="KW-1185">Reference proteome</keyword>
<evidence type="ECO:0000256" key="1">
    <source>
        <dbReference type="ARBA" id="ARBA00022723"/>
    </source>
</evidence>
<feature type="region of interest" description="Disordered" evidence="5">
    <location>
        <begin position="259"/>
        <end position="302"/>
    </location>
</feature>
<feature type="domain" description="PHD-type" evidence="7">
    <location>
        <begin position="1"/>
        <end position="91"/>
    </location>
</feature>
<feature type="domain" description="PHD-type" evidence="6">
    <location>
        <begin position="708"/>
        <end position="758"/>
    </location>
</feature>
<feature type="region of interest" description="Disordered" evidence="5">
    <location>
        <begin position="120"/>
        <end position="234"/>
    </location>
</feature>
<evidence type="ECO:0000256" key="3">
    <source>
        <dbReference type="ARBA" id="ARBA00022833"/>
    </source>
</evidence>
<dbReference type="Pfam" id="PF13831">
    <property type="entry name" value="PHD_2"/>
    <property type="match status" value="1"/>
</dbReference>
<dbReference type="InterPro" id="IPR011011">
    <property type="entry name" value="Znf_FYVE_PHD"/>
</dbReference>
<comment type="caution">
    <text evidence="8">The sequence shown here is derived from an EMBL/GenBank/DDBJ whole genome shotgun (WGS) entry which is preliminary data.</text>
</comment>
<dbReference type="AlphaFoldDB" id="A0A3R6YYM7"/>
<accession>A0A3R6YYM7</accession>
<dbReference type="InterPro" id="IPR050701">
    <property type="entry name" value="Histone_Mod_Regulator"/>
</dbReference>
<feature type="compositionally biased region" description="Polar residues" evidence="5">
    <location>
        <begin position="259"/>
        <end position="278"/>
    </location>
</feature>
<dbReference type="GO" id="GO:0008270">
    <property type="term" value="F:zinc ion binding"/>
    <property type="evidence" value="ECO:0007669"/>
    <property type="project" value="UniProtKB-KW"/>
</dbReference>
<keyword evidence="3" id="KW-0862">Zinc</keyword>
<dbReference type="Gene3D" id="3.30.40.10">
    <property type="entry name" value="Zinc/RING finger domain, C3HC4 (zinc finger)"/>
    <property type="match status" value="2"/>
</dbReference>
<evidence type="ECO:0000313" key="9">
    <source>
        <dbReference type="Proteomes" id="UP000285060"/>
    </source>
</evidence>
<dbReference type="SUPFAM" id="SSF57903">
    <property type="entry name" value="FYVE/PHD zinc finger"/>
    <property type="match status" value="1"/>
</dbReference>
<dbReference type="SMART" id="SM00249">
    <property type="entry name" value="PHD"/>
    <property type="match status" value="2"/>
</dbReference>
<evidence type="ECO:0008006" key="10">
    <source>
        <dbReference type="Google" id="ProtNLM"/>
    </source>
</evidence>
<keyword evidence="2 4" id="KW-0863">Zinc-finger</keyword>
<evidence type="ECO:0000256" key="5">
    <source>
        <dbReference type="SAM" id="MobiDB-lite"/>
    </source>
</evidence>
<dbReference type="CDD" id="cd15492">
    <property type="entry name" value="PHD_BRPF_JADE_like"/>
    <property type="match status" value="1"/>
</dbReference>
<dbReference type="VEuPathDB" id="FungiDB:H310_02171"/>
<keyword evidence="1" id="KW-0479">Metal-binding</keyword>
<reference evidence="8 9" key="1">
    <citation type="submission" date="2018-08" db="EMBL/GenBank/DDBJ databases">
        <title>Aphanomyces genome sequencing and annotation.</title>
        <authorList>
            <person name="Minardi D."/>
            <person name="Oidtmann B."/>
            <person name="Van Der Giezen M."/>
            <person name="Studholme D.J."/>
        </authorList>
    </citation>
    <scope>NUCLEOTIDE SEQUENCE [LARGE SCALE GENOMIC DNA]</scope>
    <source>
        <strain evidence="8 9">NJM0002</strain>
    </source>
</reference>
<dbReference type="PROSITE" id="PS51805">
    <property type="entry name" value="EPHD"/>
    <property type="match status" value="1"/>
</dbReference>
<organism evidence="8 9">
    <name type="scientific">Aphanomyces invadans</name>
    <dbReference type="NCBI Taxonomy" id="157072"/>
    <lineage>
        <taxon>Eukaryota</taxon>
        <taxon>Sar</taxon>
        <taxon>Stramenopiles</taxon>
        <taxon>Oomycota</taxon>
        <taxon>Saprolegniomycetes</taxon>
        <taxon>Saprolegniales</taxon>
        <taxon>Verrucalvaceae</taxon>
        <taxon>Aphanomyces</taxon>
    </lineage>
</organism>
<dbReference type="PANTHER" id="PTHR13793">
    <property type="entry name" value="PHD FINGER PROTEINS"/>
    <property type="match status" value="1"/>
</dbReference>
<gene>
    <name evidence="8" type="ORF">DYB32_008815</name>
</gene>
<dbReference type="GO" id="GO:0006357">
    <property type="term" value="P:regulation of transcription by RNA polymerase II"/>
    <property type="evidence" value="ECO:0007669"/>
    <property type="project" value="TreeGrafter"/>
</dbReference>